<name>A0AAD9K1R6_9ANNE</name>
<keyword evidence="3" id="KW-1185">Reference proteome</keyword>
<evidence type="ECO:0000313" key="2">
    <source>
        <dbReference type="EMBL" id="KAK2163257.1"/>
    </source>
</evidence>
<gene>
    <name evidence="2" type="ORF">LSH36_83g06044</name>
</gene>
<reference evidence="2" key="1">
    <citation type="journal article" date="2023" name="Mol. Biol. Evol.">
        <title>Third-Generation Sequencing Reveals the Adaptive Role of the Epigenome in Three Deep-Sea Polychaetes.</title>
        <authorList>
            <person name="Perez M."/>
            <person name="Aroh O."/>
            <person name="Sun Y."/>
            <person name="Lan Y."/>
            <person name="Juniper S.K."/>
            <person name="Young C.R."/>
            <person name="Angers B."/>
            <person name="Qian P.Y."/>
        </authorList>
    </citation>
    <scope>NUCLEOTIDE SEQUENCE</scope>
    <source>
        <strain evidence="2">P08H-3</strain>
    </source>
</reference>
<protein>
    <submittedName>
        <fullName evidence="2">Uncharacterized protein</fullName>
    </submittedName>
</protein>
<sequence>MLTGTYLTINRTDDDGIGTGHAIIPNMAVRPTMLPLTAKYVPQYGSHGQAAAHQHALTASSSSSSYGSPLTTGSNVTASFFASPRPAYTGSDSHIEGGDDRREGGGLGRLCRIDFSYVDGRSARCSSIRRAGDRAAAGLT</sequence>
<feature type="region of interest" description="Disordered" evidence="1">
    <location>
        <begin position="53"/>
        <end position="72"/>
    </location>
</feature>
<accession>A0AAD9K1R6</accession>
<proteinExistence type="predicted"/>
<dbReference type="EMBL" id="JAODUP010000083">
    <property type="protein sequence ID" value="KAK2163257.1"/>
    <property type="molecule type" value="Genomic_DNA"/>
</dbReference>
<dbReference type="AlphaFoldDB" id="A0AAD9K1R6"/>
<organism evidence="2 3">
    <name type="scientific">Paralvinella palmiformis</name>
    <dbReference type="NCBI Taxonomy" id="53620"/>
    <lineage>
        <taxon>Eukaryota</taxon>
        <taxon>Metazoa</taxon>
        <taxon>Spiralia</taxon>
        <taxon>Lophotrochozoa</taxon>
        <taxon>Annelida</taxon>
        <taxon>Polychaeta</taxon>
        <taxon>Sedentaria</taxon>
        <taxon>Canalipalpata</taxon>
        <taxon>Terebellida</taxon>
        <taxon>Terebelliformia</taxon>
        <taxon>Alvinellidae</taxon>
        <taxon>Paralvinella</taxon>
    </lineage>
</organism>
<dbReference type="Proteomes" id="UP001208570">
    <property type="component" value="Unassembled WGS sequence"/>
</dbReference>
<evidence type="ECO:0000256" key="1">
    <source>
        <dbReference type="SAM" id="MobiDB-lite"/>
    </source>
</evidence>
<comment type="caution">
    <text evidence="2">The sequence shown here is derived from an EMBL/GenBank/DDBJ whole genome shotgun (WGS) entry which is preliminary data.</text>
</comment>
<evidence type="ECO:0000313" key="3">
    <source>
        <dbReference type="Proteomes" id="UP001208570"/>
    </source>
</evidence>